<evidence type="ECO:0000313" key="1">
    <source>
        <dbReference type="EMBL" id="PKI44336.1"/>
    </source>
</evidence>
<proteinExistence type="predicted"/>
<gene>
    <name evidence="1" type="ORF">CRG98_035277</name>
</gene>
<keyword evidence="2" id="KW-1185">Reference proteome</keyword>
<protein>
    <submittedName>
        <fullName evidence="1">Uncharacterized protein</fullName>
    </submittedName>
</protein>
<accession>A0A2I0ILV8</accession>
<sequence length="116" mass="12589">MQMNLHLNRIIGRLEQAVEALEGVRRARVQASAGGTSRCPGRWACAGTFGVHGRALERVRTSSGAANVSGRARTGAYKRLEQRAYTGVRGWRLGVAPGRAAGRLERATKHKPDLKQ</sequence>
<evidence type="ECO:0000313" key="2">
    <source>
        <dbReference type="Proteomes" id="UP000233551"/>
    </source>
</evidence>
<comment type="caution">
    <text evidence="1">The sequence shown here is derived from an EMBL/GenBank/DDBJ whole genome shotgun (WGS) entry which is preliminary data.</text>
</comment>
<dbReference type="Proteomes" id="UP000233551">
    <property type="component" value="Unassembled WGS sequence"/>
</dbReference>
<reference evidence="1 2" key="1">
    <citation type="submission" date="2017-11" db="EMBL/GenBank/DDBJ databases">
        <title>De-novo sequencing of pomegranate (Punica granatum L.) genome.</title>
        <authorList>
            <person name="Akparov Z."/>
            <person name="Amiraslanov A."/>
            <person name="Hajiyeva S."/>
            <person name="Abbasov M."/>
            <person name="Kaur K."/>
            <person name="Hamwieh A."/>
            <person name="Solovyev V."/>
            <person name="Salamov A."/>
            <person name="Braich B."/>
            <person name="Kosarev P."/>
            <person name="Mahmoud A."/>
            <person name="Hajiyev E."/>
            <person name="Babayeva S."/>
            <person name="Izzatullayeva V."/>
            <person name="Mammadov A."/>
            <person name="Mammadov A."/>
            <person name="Sharifova S."/>
            <person name="Ojaghi J."/>
            <person name="Eynullazada K."/>
            <person name="Bayramov B."/>
            <person name="Abdulazimova A."/>
            <person name="Shahmuradov I."/>
        </authorList>
    </citation>
    <scope>NUCLEOTIDE SEQUENCE [LARGE SCALE GENOMIC DNA]</scope>
    <source>
        <strain evidence="2">cv. AG2017</strain>
        <tissue evidence="1">Leaf</tissue>
    </source>
</reference>
<organism evidence="1 2">
    <name type="scientific">Punica granatum</name>
    <name type="common">Pomegranate</name>
    <dbReference type="NCBI Taxonomy" id="22663"/>
    <lineage>
        <taxon>Eukaryota</taxon>
        <taxon>Viridiplantae</taxon>
        <taxon>Streptophyta</taxon>
        <taxon>Embryophyta</taxon>
        <taxon>Tracheophyta</taxon>
        <taxon>Spermatophyta</taxon>
        <taxon>Magnoliopsida</taxon>
        <taxon>eudicotyledons</taxon>
        <taxon>Gunneridae</taxon>
        <taxon>Pentapetalae</taxon>
        <taxon>rosids</taxon>
        <taxon>malvids</taxon>
        <taxon>Myrtales</taxon>
        <taxon>Lythraceae</taxon>
        <taxon>Punica</taxon>
    </lineage>
</organism>
<name>A0A2I0ILV8_PUNGR</name>
<dbReference type="AlphaFoldDB" id="A0A2I0ILV8"/>
<dbReference type="EMBL" id="PGOL01002920">
    <property type="protein sequence ID" value="PKI44336.1"/>
    <property type="molecule type" value="Genomic_DNA"/>
</dbReference>